<gene>
    <name evidence="15" type="ORF">AALP_AAs62908U000100</name>
</gene>
<feature type="domain" description="YDG" evidence="14">
    <location>
        <begin position="150"/>
        <end position="296"/>
    </location>
</feature>
<feature type="region of interest" description="Disordered" evidence="10">
    <location>
        <begin position="1"/>
        <end position="74"/>
    </location>
</feature>
<dbReference type="GO" id="GO:0032259">
    <property type="term" value="P:methylation"/>
    <property type="evidence" value="ECO:0007669"/>
    <property type="project" value="UniProtKB-KW"/>
</dbReference>
<dbReference type="InterPro" id="IPR003616">
    <property type="entry name" value="Post-SET_dom"/>
</dbReference>
<dbReference type="Pfam" id="PF05033">
    <property type="entry name" value="Pre-SET"/>
    <property type="match status" value="1"/>
</dbReference>
<keyword evidence="16" id="KW-1185">Reference proteome</keyword>
<accession>A0A087G063</accession>
<evidence type="ECO:0000256" key="5">
    <source>
        <dbReference type="ARBA" id="ARBA00022691"/>
    </source>
</evidence>
<sequence>MEKGEGSNQHLHESNTPNDQDMVLTPSPNAMVAPFPSFPPSNNVSAAASDAGPSNRRRTRRGRRSRASDSPKKVVKNIYQNSIMSIPNFQGGISQGDRDTGNGELVNSLMMRFDAVRRRLRQNGTGNADNTAIGTFKYLRLRTNATKRIGPVPGVDIGDIFYFRGEMHLVGLHVATVGIEFMEILDNGQAKSLAISVVSSGENVDVERNPAAIEFTGYGGTEKYGDGPSDQTIDGMNLALDNAINKRTIVRVVRSEDDPMRKNNKIYIYDGLYYVTLYLEDKRENGFKYYKFKLVRIPGQKPGFEVWKDIEEWRSGLVARPRMIVADISNGAELSKIPLVNEVGNKNDLAPFEYVTTLLHTMETFQLMTSKCICKRNQCRKRDGNCHCVLRNGGECPYVDKVLVARKPMVYECGSFCCCSDGCENRMIQNGMKHKLEVFKTEECGWGLRSWDPLRAGTFICEYAGEVIKKGEEEYDDEYIFDSSRVYSSLEWNYEHQLVGEETPNQASEESLLAEPLVISAKRRGNAARFMNHSCAPNVLWQPMKHEKNGKLHIHIGLFAMKHIPPMTELRFDYGTSMGESNLGKKMCWCGSDLCRGSFGGLF</sequence>
<dbReference type="SMART" id="SM00317">
    <property type="entry name" value="SET"/>
    <property type="match status" value="1"/>
</dbReference>
<dbReference type="EMBL" id="KL980802">
    <property type="protein sequence ID" value="KFK23265.1"/>
    <property type="molecule type" value="Genomic_DNA"/>
</dbReference>
<dbReference type="PROSITE" id="PS50867">
    <property type="entry name" value="PRE_SET"/>
    <property type="match status" value="1"/>
</dbReference>
<dbReference type="SMART" id="SM00468">
    <property type="entry name" value="PreSET"/>
    <property type="match status" value="1"/>
</dbReference>
<evidence type="ECO:0000259" key="11">
    <source>
        <dbReference type="PROSITE" id="PS50280"/>
    </source>
</evidence>
<evidence type="ECO:0000313" key="15">
    <source>
        <dbReference type="EMBL" id="KFK23265.1"/>
    </source>
</evidence>
<dbReference type="Pfam" id="PF02182">
    <property type="entry name" value="SAD_SRA"/>
    <property type="match status" value="1"/>
</dbReference>
<evidence type="ECO:0000256" key="3">
    <source>
        <dbReference type="ARBA" id="ARBA00022603"/>
    </source>
</evidence>
<dbReference type="Pfam" id="PF00856">
    <property type="entry name" value="SET"/>
    <property type="match status" value="1"/>
</dbReference>
<dbReference type="PANTHER" id="PTHR45660:SF18">
    <property type="entry name" value="HISTONE-LYSINE N-METHYLTRANSFERASE, H3 LYSINE-9 SPECIFIC SUVH7-RELATED"/>
    <property type="match status" value="1"/>
</dbReference>
<evidence type="ECO:0000256" key="8">
    <source>
        <dbReference type="ARBA" id="ARBA00023328"/>
    </source>
</evidence>
<evidence type="ECO:0000256" key="2">
    <source>
        <dbReference type="ARBA" id="ARBA00022454"/>
    </source>
</evidence>
<dbReference type="PROSITE" id="PS51015">
    <property type="entry name" value="YDG"/>
    <property type="match status" value="1"/>
</dbReference>
<organism evidence="15 16">
    <name type="scientific">Arabis alpina</name>
    <name type="common">Alpine rock-cress</name>
    <dbReference type="NCBI Taxonomy" id="50452"/>
    <lineage>
        <taxon>Eukaryota</taxon>
        <taxon>Viridiplantae</taxon>
        <taxon>Streptophyta</taxon>
        <taxon>Embryophyta</taxon>
        <taxon>Tracheophyta</taxon>
        <taxon>Spermatophyta</taxon>
        <taxon>Magnoliopsida</taxon>
        <taxon>eudicotyledons</taxon>
        <taxon>Gunneridae</taxon>
        <taxon>Pentapetalae</taxon>
        <taxon>rosids</taxon>
        <taxon>malvids</taxon>
        <taxon>Brassicales</taxon>
        <taxon>Brassicaceae</taxon>
        <taxon>Arabideae</taxon>
        <taxon>Arabis</taxon>
    </lineage>
</organism>
<dbReference type="InterPro" id="IPR025794">
    <property type="entry name" value="H3-K9-MeTrfase_plant"/>
</dbReference>
<name>A0A087G063_ARAAL</name>
<keyword evidence="7 9" id="KW-0539">Nucleus</keyword>
<comment type="subcellular location">
    <subcellularLocation>
        <location evidence="1">Chromosome</location>
        <location evidence="1">Centromere</location>
    </subcellularLocation>
    <subcellularLocation>
        <location evidence="9">Nucleus</location>
    </subcellularLocation>
</comment>
<reference evidence="16" key="1">
    <citation type="journal article" date="2015" name="Nat. Plants">
        <title>Genome expansion of Arabis alpina linked with retrotransposition and reduced symmetric DNA methylation.</title>
        <authorList>
            <person name="Willing E.M."/>
            <person name="Rawat V."/>
            <person name="Mandakova T."/>
            <person name="Maumus F."/>
            <person name="James G.V."/>
            <person name="Nordstroem K.J."/>
            <person name="Becker C."/>
            <person name="Warthmann N."/>
            <person name="Chica C."/>
            <person name="Szarzynska B."/>
            <person name="Zytnicki M."/>
            <person name="Albani M.C."/>
            <person name="Kiefer C."/>
            <person name="Bergonzi S."/>
            <person name="Castaings L."/>
            <person name="Mateos J.L."/>
            <person name="Berns M.C."/>
            <person name="Bujdoso N."/>
            <person name="Piofczyk T."/>
            <person name="de Lorenzo L."/>
            <person name="Barrero-Sicilia C."/>
            <person name="Mateos I."/>
            <person name="Piednoel M."/>
            <person name="Hagmann J."/>
            <person name="Chen-Min-Tao R."/>
            <person name="Iglesias-Fernandez R."/>
            <person name="Schuster S.C."/>
            <person name="Alonso-Blanco C."/>
            <person name="Roudier F."/>
            <person name="Carbonero P."/>
            <person name="Paz-Ares J."/>
            <person name="Davis S.J."/>
            <person name="Pecinka A."/>
            <person name="Quesneville H."/>
            <person name="Colot V."/>
            <person name="Lysak M.A."/>
            <person name="Weigel D."/>
            <person name="Coupland G."/>
            <person name="Schneeberger K."/>
        </authorList>
    </citation>
    <scope>NUCLEOTIDE SEQUENCE [LARGE SCALE GENOMIC DNA]</scope>
    <source>
        <strain evidence="16">cv. Pajares</strain>
    </source>
</reference>
<dbReference type="GO" id="GO:0008270">
    <property type="term" value="F:zinc ion binding"/>
    <property type="evidence" value="ECO:0007669"/>
    <property type="project" value="InterPro"/>
</dbReference>
<dbReference type="PROSITE" id="PS50280">
    <property type="entry name" value="SET"/>
    <property type="match status" value="1"/>
</dbReference>
<dbReference type="InterPro" id="IPR003105">
    <property type="entry name" value="SRA_YDG"/>
</dbReference>
<dbReference type="eggNOG" id="KOG1082">
    <property type="taxonomic scope" value="Eukaryota"/>
</dbReference>
<dbReference type="Proteomes" id="UP000029120">
    <property type="component" value="Unassembled WGS sequence"/>
</dbReference>
<keyword evidence="4" id="KW-0808">Transferase</keyword>
<dbReference type="GO" id="GO:0003690">
    <property type="term" value="F:double-stranded DNA binding"/>
    <property type="evidence" value="ECO:0007669"/>
    <property type="project" value="TreeGrafter"/>
</dbReference>
<evidence type="ECO:0000256" key="10">
    <source>
        <dbReference type="SAM" id="MobiDB-lite"/>
    </source>
</evidence>
<dbReference type="GO" id="GO:0005634">
    <property type="term" value="C:nucleus"/>
    <property type="evidence" value="ECO:0007669"/>
    <property type="project" value="UniProtKB-SubCell"/>
</dbReference>
<evidence type="ECO:0000256" key="6">
    <source>
        <dbReference type="ARBA" id="ARBA00022853"/>
    </source>
</evidence>
<protein>
    <submittedName>
        <fullName evidence="15">Uncharacterized protein</fullName>
    </submittedName>
</protein>
<feature type="domain" description="Pre-SET" evidence="12">
    <location>
        <begin position="370"/>
        <end position="431"/>
    </location>
</feature>
<evidence type="ECO:0000256" key="9">
    <source>
        <dbReference type="PROSITE-ProRule" id="PRU00358"/>
    </source>
</evidence>
<keyword evidence="2" id="KW-0158">Chromosome</keyword>
<dbReference type="SUPFAM" id="SSF88697">
    <property type="entry name" value="PUA domain-like"/>
    <property type="match status" value="1"/>
</dbReference>
<feature type="compositionally biased region" description="Low complexity" evidence="10">
    <location>
        <begin position="32"/>
        <end position="49"/>
    </location>
</feature>
<keyword evidence="5" id="KW-0949">S-adenosyl-L-methionine</keyword>
<evidence type="ECO:0000259" key="14">
    <source>
        <dbReference type="PROSITE" id="PS51015"/>
    </source>
</evidence>
<evidence type="ECO:0000259" key="12">
    <source>
        <dbReference type="PROSITE" id="PS50867"/>
    </source>
</evidence>
<dbReference type="SMART" id="SM00466">
    <property type="entry name" value="SRA"/>
    <property type="match status" value="1"/>
</dbReference>
<dbReference type="InterPro" id="IPR001214">
    <property type="entry name" value="SET_dom"/>
</dbReference>
<evidence type="ECO:0000256" key="7">
    <source>
        <dbReference type="ARBA" id="ARBA00023242"/>
    </source>
</evidence>
<keyword evidence="8" id="KW-0137">Centromere</keyword>
<dbReference type="InterPro" id="IPR036987">
    <property type="entry name" value="SRA-YDG_sf"/>
</dbReference>
<feature type="domain" description="Post-SET" evidence="13">
    <location>
        <begin position="584"/>
        <end position="600"/>
    </location>
</feature>
<dbReference type="PANTHER" id="PTHR45660">
    <property type="entry name" value="HISTONE-LYSINE N-METHYLTRANSFERASE SETMAR"/>
    <property type="match status" value="1"/>
</dbReference>
<feature type="domain" description="SET" evidence="11">
    <location>
        <begin position="434"/>
        <end position="575"/>
    </location>
</feature>
<dbReference type="GO" id="GO:0000775">
    <property type="term" value="C:chromosome, centromeric region"/>
    <property type="evidence" value="ECO:0007669"/>
    <property type="project" value="UniProtKB-SubCell"/>
</dbReference>
<dbReference type="OMA" id="VEEIMMM"/>
<dbReference type="Gene3D" id="2.30.280.10">
    <property type="entry name" value="SRA-YDG"/>
    <property type="match status" value="1"/>
</dbReference>
<dbReference type="InterPro" id="IPR046341">
    <property type="entry name" value="SET_dom_sf"/>
</dbReference>
<dbReference type="Gramene" id="KFK23265">
    <property type="protein sequence ID" value="KFK23265"/>
    <property type="gene ID" value="AALP_AAs62908U000100"/>
</dbReference>
<evidence type="ECO:0000256" key="1">
    <source>
        <dbReference type="ARBA" id="ARBA00004584"/>
    </source>
</evidence>
<dbReference type="InterPro" id="IPR015947">
    <property type="entry name" value="PUA-like_sf"/>
</dbReference>
<proteinExistence type="predicted"/>
<dbReference type="InterPro" id="IPR051357">
    <property type="entry name" value="H3K9_HMTase_SUVAR3-9"/>
</dbReference>
<dbReference type="SUPFAM" id="SSF82199">
    <property type="entry name" value="SET domain"/>
    <property type="match status" value="1"/>
</dbReference>
<keyword evidence="6" id="KW-0156">Chromatin regulator</keyword>
<dbReference type="AlphaFoldDB" id="A0A087G063"/>
<dbReference type="InterPro" id="IPR007728">
    <property type="entry name" value="Pre-SET_dom"/>
</dbReference>
<dbReference type="PROSITE" id="PS50868">
    <property type="entry name" value="POST_SET"/>
    <property type="match status" value="1"/>
</dbReference>
<evidence type="ECO:0000313" key="16">
    <source>
        <dbReference type="Proteomes" id="UP000029120"/>
    </source>
</evidence>
<feature type="compositionally biased region" description="Basic and acidic residues" evidence="10">
    <location>
        <begin position="1"/>
        <end position="13"/>
    </location>
</feature>
<dbReference type="PROSITE" id="PS51575">
    <property type="entry name" value="SAM_MT43_SUVAR39_2"/>
    <property type="match status" value="1"/>
</dbReference>
<evidence type="ECO:0000259" key="13">
    <source>
        <dbReference type="PROSITE" id="PS50868"/>
    </source>
</evidence>
<dbReference type="Gene3D" id="2.170.270.10">
    <property type="entry name" value="SET domain"/>
    <property type="match status" value="1"/>
</dbReference>
<evidence type="ECO:0000256" key="4">
    <source>
        <dbReference type="ARBA" id="ARBA00022679"/>
    </source>
</evidence>
<dbReference type="OrthoDB" id="5792673at2759"/>
<feature type="compositionally biased region" description="Basic residues" evidence="10">
    <location>
        <begin position="55"/>
        <end position="65"/>
    </location>
</feature>
<dbReference type="GO" id="GO:0042054">
    <property type="term" value="F:histone methyltransferase activity"/>
    <property type="evidence" value="ECO:0007669"/>
    <property type="project" value="InterPro"/>
</dbReference>
<keyword evidence="3" id="KW-0489">Methyltransferase</keyword>